<dbReference type="Gene3D" id="1.10.510.10">
    <property type="entry name" value="Transferase(Phosphotransferase) domain 1"/>
    <property type="match status" value="1"/>
</dbReference>
<dbReference type="InterPro" id="IPR011009">
    <property type="entry name" value="Kinase-like_dom_sf"/>
</dbReference>
<feature type="region of interest" description="Disordered" evidence="7">
    <location>
        <begin position="241"/>
        <end position="320"/>
    </location>
</feature>
<keyword evidence="10" id="KW-1185">Reference proteome</keyword>
<feature type="compositionally biased region" description="Low complexity" evidence="7">
    <location>
        <begin position="241"/>
        <end position="253"/>
    </location>
</feature>
<evidence type="ECO:0000256" key="4">
    <source>
        <dbReference type="ARBA" id="ARBA00022741"/>
    </source>
</evidence>
<dbReference type="VEuPathDB" id="TriTrypDB:BSAL_06260"/>
<name>A0A0S4J7Q1_BODSA</name>
<feature type="domain" description="Protein kinase" evidence="8">
    <location>
        <begin position="333"/>
        <end position="595"/>
    </location>
</feature>
<dbReference type="PANTHER" id="PTHR11584:SF369">
    <property type="entry name" value="MITOGEN-ACTIVATED PROTEIN KINASE KINASE KINASE 19-RELATED"/>
    <property type="match status" value="1"/>
</dbReference>
<dbReference type="PROSITE" id="PS00108">
    <property type="entry name" value="PROTEIN_KINASE_ST"/>
    <property type="match status" value="1"/>
</dbReference>
<dbReference type="CDD" id="cd06606">
    <property type="entry name" value="STKc_MAPKKK"/>
    <property type="match status" value="1"/>
</dbReference>
<evidence type="ECO:0000256" key="6">
    <source>
        <dbReference type="ARBA" id="ARBA00022840"/>
    </source>
</evidence>
<evidence type="ECO:0000256" key="1">
    <source>
        <dbReference type="ARBA" id="ARBA00022527"/>
    </source>
</evidence>
<dbReference type="EMBL" id="CYKH01001125">
    <property type="protein sequence ID" value="CUG84670.1"/>
    <property type="molecule type" value="Genomic_DNA"/>
</dbReference>
<evidence type="ECO:0000313" key="10">
    <source>
        <dbReference type="Proteomes" id="UP000051952"/>
    </source>
</evidence>
<dbReference type="Gene3D" id="2.20.110.10">
    <property type="entry name" value="Histone H3 K4-specific methyltransferase SET7/9 N-terminal domain"/>
    <property type="match status" value="4"/>
</dbReference>
<feature type="compositionally biased region" description="Polar residues" evidence="7">
    <location>
        <begin position="254"/>
        <end position="266"/>
    </location>
</feature>
<dbReference type="OMA" id="KPPWPEC"/>
<feature type="compositionally biased region" description="Polar residues" evidence="7">
    <location>
        <begin position="287"/>
        <end position="307"/>
    </location>
</feature>
<evidence type="ECO:0000256" key="5">
    <source>
        <dbReference type="ARBA" id="ARBA00022777"/>
    </source>
</evidence>
<dbReference type="AlphaFoldDB" id="A0A0S4J7Q1"/>
<protein>
    <submittedName>
        <fullName evidence="9">Protein kinase, putative</fullName>
    </submittedName>
</protein>
<proteinExistence type="predicted"/>
<dbReference type="PROSITE" id="PS50011">
    <property type="entry name" value="PROTEIN_KINASE_DOM"/>
    <property type="match status" value="1"/>
</dbReference>
<accession>A0A0S4J7Q1</accession>
<gene>
    <name evidence="9" type="ORF">BSAL_06260</name>
</gene>
<sequence length="598" mass="65587">MMEEIDIGDGTYVGELDEEGKMHGRGKATWDTGETYEGEWEYDNMHGRGTYKWADGDSYIGEYVDGLQHGQGEHREGNSLYRGEWQRDERHGRGILENEDGTVYEGTWYHNERHGQGRQSDPNGEVYEGEFVHGVRQGRGVLTNSSGDKYDGEFVHGQPNGEGEYRWPDGTSYKGQFLNGMKHGQGCERLPDGSWVAGTWNYGDHDGKQAVHYINKKELEDAAEENIAKLSLETLIRQPSGTLSSLSASPTSTIDGSPSQPSTLNAATGGAAKVQTVIASPHGKNTPPASTTHREPQQQSHTATVSSPQAAAPPPPPPAPVVKAISEQDLEGWTAHKMLGKGSFGAVYEVALPCGRIVCVKVIELGSISDGTELEKLRGEIALMKRLHHTNIVQYFGCLEDKAKKTINIFMELVSGGTLNTFVKKFKTIPVPTIRNWTHQMVLGVKYLHDCGIVHRDIKGDNVLVSMDGVLKLADFGCSKSIDDVCSKTHGCQTMVGTPYWMAPEVIKCDAGGYGMKSDIWSIGCTVVEMVTGKPPWPECNSMWAAVYKIANSTGLPTEIPKDLDPQLMSFLEVCFERDPSRRPSAAELLQHPFMAVA</sequence>
<dbReference type="InterPro" id="IPR008271">
    <property type="entry name" value="Ser/Thr_kinase_AS"/>
</dbReference>
<dbReference type="SUPFAM" id="SSF82185">
    <property type="entry name" value="Histone H3 K4-specific methyltransferase SET7/9 N-terminal domain"/>
    <property type="match status" value="2"/>
</dbReference>
<dbReference type="SMART" id="SM00698">
    <property type="entry name" value="MORN"/>
    <property type="match status" value="8"/>
</dbReference>
<dbReference type="Pfam" id="PF02493">
    <property type="entry name" value="MORN"/>
    <property type="match status" value="8"/>
</dbReference>
<dbReference type="GO" id="GO:0005524">
    <property type="term" value="F:ATP binding"/>
    <property type="evidence" value="ECO:0007669"/>
    <property type="project" value="UniProtKB-KW"/>
</dbReference>
<evidence type="ECO:0000256" key="7">
    <source>
        <dbReference type="SAM" id="MobiDB-lite"/>
    </source>
</evidence>
<dbReference type="OrthoDB" id="266718at2759"/>
<dbReference type="InterPro" id="IPR003409">
    <property type="entry name" value="MORN"/>
</dbReference>
<dbReference type="PANTHER" id="PTHR11584">
    <property type="entry name" value="SERINE/THREONINE PROTEIN KINASE"/>
    <property type="match status" value="1"/>
</dbReference>
<dbReference type="SUPFAM" id="SSF56112">
    <property type="entry name" value="Protein kinase-like (PK-like)"/>
    <property type="match status" value="1"/>
</dbReference>
<evidence type="ECO:0000259" key="8">
    <source>
        <dbReference type="PROSITE" id="PS50011"/>
    </source>
</evidence>
<dbReference type="Pfam" id="PF00069">
    <property type="entry name" value="Pkinase"/>
    <property type="match status" value="1"/>
</dbReference>
<dbReference type="SMART" id="SM00220">
    <property type="entry name" value="S_TKc"/>
    <property type="match status" value="1"/>
</dbReference>
<dbReference type="InterPro" id="IPR000719">
    <property type="entry name" value="Prot_kinase_dom"/>
</dbReference>
<keyword evidence="2" id="KW-0808">Transferase</keyword>
<keyword evidence="4" id="KW-0547">Nucleotide-binding</keyword>
<keyword evidence="3" id="KW-0677">Repeat</keyword>
<keyword evidence="1" id="KW-0723">Serine/threonine-protein kinase</keyword>
<dbReference type="GO" id="GO:0004674">
    <property type="term" value="F:protein serine/threonine kinase activity"/>
    <property type="evidence" value="ECO:0007669"/>
    <property type="project" value="UniProtKB-KW"/>
</dbReference>
<keyword evidence="5 9" id="KW-0418">Kinase</keyword>
<reference evidence="10" key="1">
    <citation type="submission" date="2015-09" db="EMBL/GenBank/DDBJ databases">
        <authorList>
            <consortium name="Pathogen Informatics"/>
        </authorList>
    </citation>
    <scope>NUCLEOTIDE SEQUENCE [LARGE SCALE GENOMIC DNA]</scope>
    <source>
        <strain evidence="10">Lake Konstanz</strain>
    </source>
</reference>
<evidence type="ECO:0000313" key="9">
    <source>
        <dbReference type="EMBL" id="CUG84670.1"/>
    </source>
</evidence>
<keyword evidence="6" id="KW-0067">ATP-binding</keyword>
<evidence type="ECO:0000256" key="2">
    <source>
        <dbReference type="ARBA" id="ARBA00022679"/>
    </source>
</evidence>
<feature type="compositionally biased region" description="Pro residues" evidence="7">
    <location>
        <begin position="311"/>
        <end position="320"/>
    </location>
</feature>
<organism evidence="9 10">
    <name type="scientific">Bodo saltans</name>
    <name type="common">Flagellated protozoan</name>
    <dbReference type="NCBI Taxonomy" id="75058"/>
    <lineage>
        <taxon>Eukaryota</taxon>
        <taxon>Discoba</taxon>
        <taxon>Euglenozoa</taxon>
        <taxon>Kinetoplastea</taxon>
        <taxon>Metakinetoplastina</taxon>
        <taxon>Eubodonida</taxon>
        <taxon>Bodonidae</taxon>
        <taxon>Bodo</taxon>
    </lineage>
</organism>
<evidence type="ECO:0000256" key="3">
    <source>
        <dbReference type="ARBA" id="ARBA00022737"/>
    </source>
</evidence>
<dbReference type="Proteomes" id="UP000051952">
    <property type="component" value="Unassembled WGS sequence"/>
</dbReference>